<sequence>MGSSERRGPRVKGNARSLCISRSRCRLTSRTDTFPTGRACKGSVSYDNARHDNRNVSNADTLAAWFVMVKDNAGRFPDNKLWGDGWRWSWFDASNPRKTTSTDYTTDCQSCHQPGWQSDWIYSLGYPALKR</sequence>
<protein>
    <recommendedName>
        <fullName evidence="1">Cytochrome P460 domain-containing protein</fullName>
    </recommendedName>
</protein>
<dbReference type="Proteomes" id="UP000294215">
    <property type="component" value="Unassembled WGS sequence"/>
</dbReference>
<reference evidence="2 3" key="1">
    <citation type="submission" date="2019-02" db="EMBL/GenBank/DDBJ databases">
        <title>The genomic architecture of introgression among sibling species of bacteria.</title>
        <authorList>
            <person name="Cavassim M.I.A."/>
            <person name="Moeskjaer S."/>
            <person name="Moslemi C."/>
            <person name="Fields B."/>
            <person name="Bachmann A."/>
            <person name="Vilhjalmsson B."/>
            <person name="Schierup M.H."/>
            <person name="Young J.P.W."/>
            <person name="Andersen S.U."/>
        </authorList>
    </citation>
    <scope>NUCLEOTIDE SEQUENCE [LARGE SCALE GENOMIC DNA]</scope>
    <source>
        <strain evidence="2 3">SM92</strain>
        <plasmid evidence="2">pSM92_Rh12</plasmid>
    </source>
</reference>
<dbReference type="InterPro" id="IPR032033">
    <property type="entry name" value="Cytochrome_P460"/>
</dbReference>
<name>A0AB38HSE9_9HYPH</name>
<organism evidence="2 3">
    <name type="scientific">Rhizobium ruizarguesonis</name>
    <dbReference type="NCBI Taxonomy" id="2081791"/>
    <lineage>
        <taxon>Bacteria</taxon>
        <taxon>Pseudomonadati</taxon>
        <taxon>Pseudomonadota</taxon>
        <taxon>Alphaproteobacteria</taxon>
        <taxon>Hyphomicrobiales</taxon>
        <taxon>Rhizobiaceae</taxon>
        <taxon>Rhizobium/Agrobacterium group</taxon>
        <taxon>Rhizobium</taxon>
    </lineage>
</organism>
<evidence type="ECO:0000259" key="1">
    <source>
        <dbReference type="Pfam" id="PF16694"/>
    </source>
</evidence>
<comment type="caution">
    <text evidence="2">The sequence shown here is derived from an EMBL/GenBank/DDBJ whole genome shotgun (WGS) entry which is preliminary data.</text>
</comment>
<accession>A0AB38HSE9</accession>
<evidence type="ECO:0000313" key="3">
    <source>
        <dbReference type="Proteomes" id="UP000294215"/>
    </source>
</evidence>
<dbReference type="AlphaFoldDB" id="A0AB38HSE9"/>
<dbReference type="Gene3D" id="3.50.70.20">
    <property type="entry name" value="Cytochrome P460"/>
    <property type="match status" value="1"/>
</dbReference>
<gene>
    <name evidence="2" type="ORF">ELH40_36335</name>
</gene>
<dbReference type="EMBL" id="SIMR01000006">
    <property type="protein sequence ID" value="TBC03085.1"/>
    <property type="molecule type" value="Genomic_DNA"/>
</dbReference>
<dbReference type="Pfam" id="PF16694">
    <property type="entry name" value="Cytochrome_P460"/>
    <property type="match status" value="1"/>
</dbReference>
<evidence type="ECO:0000313" key="2">
    <source>
        <dbReference type="EMBL" id="TBC03085.1"/>
    </source>
</evidence>
<keyword evidence="2" id="KW-0614">Plasmid</keyword>
<proteinExistence type="predicted"/>
<geneLocation type="plasmid" evidence="2">
    <name>pSM92_Rh12</name>
</geneLocation>
<dbReference type="InterPro" id="IPR038142">
    <property type="entry name" value="Cytochrome_P460_sp"/>
</dbReference>
<feature type="domain" description="Cytochrome P460" evidence="1">
    <location>
        <begin position="14"/>
        <end position="123"/>
    </location>
</feature>